<name>A0ACC6PY09_9ACTN</name>
<organism evidence="1 2">
    <name type="scientific">Streptomyces achmelvichensis</name>
    <dbReference type="NCBI Taxonomy" id="3134111"/>
    <lineage>
        <taxon>Bacteria</taxon>
        <taxon>Bacillati</taxon>
        <taxon>Actinomycetota</taxon>
        <taxon>Actinomycetes</taxon>
        <taxon>Kitasatosporales</taxon>
        <taxon>Streptomycetaceae</taxon>
        <taxon>Streptomyces</taxon>
    </lineage>
</organism>
<dbReference type="Proteomes" id="UP001377168">
    <property type="component" value="Unassembled WGS sequence"/>
</dbReference>
<accession>A0ACC6PY09</accession>
<keyword evidence="2" id="KW-1185">Reference proteome</keyword>
<protein>
    <submittedName>
        <fullName evidence="1">FAD-dependent monooxygenase</fullName>
    </submittedName>
</protein>
<gene>
    <name evidence="1" type="ORF">WKI67_23130</name>
</gene>
<evidence type="ECO:0000313" key="1">
    <source>
        <dbReference type="EMBL" id="MEJ8636259.1"/>
    </source>
</evidence>
<comment type="caution">
    <text evidence="1">The sequence shown here is derived from an EMBL/GenBank/DDBJ whole genome shotgun (WGS) entry which is preliminary data.</text>
</comment>
<dbReference type="EMBL" id="JBBKAJ010000022">
    <property type="protein sequence ID" value="MEJ8636259.1"/>
    <property type="molecule type" value="Genomic_DNA"/>
</dbReference>
<evidence type="ECO:0000313" key="2">
    <source>
        <dbReference type="Proteomes" id="UP001377168"/>
    </source>
</evidence>
<sequence length="402" mass="43214">MQFGEVDEVERPRITVVGAGIGGLALAGALSANGTPYEIFEQTRQLAEVGAGVQLSPNAIRPLVRLGLEPALRKHAVRIEAMEVRGWTGRPIARTPLGGDCERMFGAPYLTIHRAHLHEALLSLVDGDSLHLGRRLRAAQETSEGARLTFDDGTVRPADVVVGADGIHSTVRETFHRDAPVFAGLGIYRGLVPVDRLPAEARESLVRLWLGPGGHFVCYPVSSGEYISYAATVPMTEAPAESWSAPGNPEDLTQAFGTWNGLVGDIVRAVESTHQWALHDRPPLRTWSSSHITLLGDAAHPMLPFMAQGANQAIEDAMDLAACLADDSGTTVASRLAHYESLRIPRTAEIQRGSRGNAGVLHLPDGPAQRRRDARMAVHAALHDRATLYAHETGRSVVPTGV</sequence>
<reference evidence="1" key="1">
    <citation type="submission" date="2024-03" db="EMBL/GenBank/DDBJ databases">
        <title>Novel Streptomyces species of biotechnological and ecological value are a feature of Machair soil.</title>
        <authorList>
            <person name="Prole J.R."/>
            <person name="Goodfellow M."/>
            <person name="Allenby N."/>
            <person name="Ward A.C."/>
        </authorList>
    </citation>
    <scope>NUCLEOTIDE SEQUENCE</scope>
    <source>
        <strain evidence="1">MS2.AVA.5</strain>
    </source>
</reference>
<keyword evidence="1" id="KW-0560">Oxidoreductase</keyword>
<proteinExistence type="predicted"/>
<keyword evidence="1" id="KW-0503">Monooxygenase</keyword>